<feature type="binding site" evidence="2">
    <location>
        <begin position="80"/>
        <end position="82"/>
    </location>
    <ligand>
        <name>substrate</name>
    </ligand>
</feature>
<dbReference type="SUPFAM" id="SSF64005">
    <property type="entry name" value="Undecaprenyl diphosphate synthase"/>
    <property type="match status" value="1"/>
</dbReference>
<feature type="binding site" evidence="2">
    <location>
        <position position="52"/>
    </location>
    <ligand>
        <name>substrate</name>
    </ligand>
</feature>
<dbReference type="GO" id="GO:0045547">
    <property type="term" value="F:ditrans,polycis-polyprenyl diphosphate synthase [(2E,6E)-farnesyl diphosphate specific] activity"/>
    <property type="evidence" value="ECO:0007669"/>
    <property type="project" value="TreeGrafter"/>
</dbReference>
<feature type="active site" description="Proton acceptor" evidence="2">
    <location>
        <position position="83"/>
    </location>
</feature>
<dbReference type="AlphaFoldDB" id="A0A133UBH9"/>
<evidence type="ECO:0000313" key="5">
    <source>
        <dbReference type="Proteomes" id="UP000070373"/>
    </source>
</evidence>
<reference evidence="4 5" key="1">
    <citation type="journal article" date="2016" name="Sci. Rep.">
        <title>Metabolic traits of an uncultured archaeal lineage -MSBL1- from brine pools of the Red Sea.</title>
        <authorList>
            <person name="Mwirichia R."/>
            <person name="Alam I."/>
            <person name="Rashid M."/>
            <person name="Vinu M."/>
            <person name="Ba-Alawi W."/>
            <person name="Anthony Kamau A."/>
            <person name="Kamanda Ngugi D."/>
            <person name="Goker M."/>
            <person name="Klenk H.P."/>
            <person name="Bajic V."/>
            <person name="Stingl U."/>
        </authorList>
    </citation>
    <scope>NUCLEOTIDE SEQUENCE [LARGE SCALE GENOMIC DNA]</scope>
    <source>
        <strain evidence="4">SCGC-AAA259E17</strain>
    </source>
</reference>
<keyword evidence="2" id="KW-0460">Magnesium</keyword>
<dbReference type="GO" id="GO:0000287">
    <property type="term" value="F:magnesium ion binding"/>
    <property type="evidence" value="ECO:0007669"/>
    <property type="project" value="UniProtKB-UniRule"/>
</dbReference>
<gene>
    <name evidence="2" type="primary">uppS</name>
    <name evidence="4" type="ORF">AKJ64_04660</name>
</gene>
<dbReference type="Pfam" id="PF01255">
    <property type="entry name" value="Prenyltransf"/>
    <property type="match status" value="1"/>
</dbReference>
<keyword evidence="1 2" id="KW-0808">Transferase</keyword>
<feature type="binding site" evidence="2">
    <location>
        <position position="86"/>
    </location>
    <ligand>
        <name>substrate</name>
    </ligand>
</feature>
<feature type="compositionally biased region" description="Basic residues" evidence="3">
    <location>
        <begin position="251"/>
        <end position="267"/>
    </location>
</feature>
<dbReference type="PROSITE" id="PS01066">
    <property type="entry name" value="UPP_SYNTHASE"/>
    <property type="match status" value="1"/>
</dbReference>
<comment type="caution">
    <text evidence="4">The sequence shown here is derived from an EMBL/GenBank/DDBJ whole genome shotgun (WGS) entry which is preliminary data.</text>
</comment>
<dbReference type="PANTHER" id="PTHR10291">
    <property type="entry name" value="DEHYDRODOLICHYL DIPHOSPHATE SYNTHASE FAMILY MEMBER"/>
    <property type="match status" value="1"/>
</dbReference>
<dbReference type="PATRIC" id="fig|1698263.3.peg.151"/>
<dbReference type="Gene3D" id="3.40.1180.10">
    <property type="entry name" value="Decaprenyl diphosphate synthase-like"/>
    <property type="match status" value="1"/>
</dbReference>
<dbReference type="NCBIfam" id="TIGR00055">
    <property type="entry name" value="uppS"/>
    <property type="match status" value="1"/>
</dbReference>
<comment type="catalytic activity">
    <reaction evidence="2">
        <text>geranylgeranyl diphosphate + 7 isopentenyl diphosphate = tri-trans,hepta-cis-undecaprenyl diphosphate + 7 diphosphate</text>
        <dbReference type="Rhea" id="RHEA:27622"/>
        <dbReference type="ChEBI" id="CHEBI:33019"/>
        <dbReference type="ChEBI" id="CHEBI:57533"/>
        <dbReference type="ChEBI" id="CHEBI:60388"/>
        <dbReference type="ChEBI" id="CHEBI:128769"/>
        <dbReference type="EC" id="2.5.1.89"/>
    </reaction>
</comment>
<evidence type="ECO:0000256" key="1">
    <source>
        <dbReference type="ARBA" id="ARBA00022679"/>
    </source>
</evidence>
<feature type="binding site" evidence="2">
    <location>
        <position position="205"/>
    </location>
    <ligand>
        <name>substrate</name>
    </ligand>
</feature>
<keyword evidence="2" id="KW-0479">Metal-binding</keyword>
<evidence type="ECO:0000256" key="2">
    <source>
        <dbReference type="HAMAP-Rule" id="MF_01139"/>
    </source>
</evidence>
<feature type="region of interest" description="Disordered" evidence="3">
    <location>
        <begin position="247"/>
        <end position="267"/>
    </location>
</feature>
<comment type="similarity">
    <text evidence="2">Belongs to the UPP synthase family.</text>
</comment>
<dbReference type="GO" id="GO:0016094">
    <property type="term" value="P:polyprenol biosynthetic process"/>
    <property type="evidence" value="ECO:0007669"/>
    <property type="project" value="TreeGrafter"/>
</dbReference>
<comment type="caution">
    <text evidence="2">Lacks conserved residue(s) required for the propagation of feature annotation.</text>
</comment>
<dbReference type="CDD" id="cd00475">
    <property type="entry name" value="Cis_IPPS"/>
    <property type="match status" value="1"/>
</dbReference>
<dbReference type="EC" id="2.5.1.89" evidence="2"/>
<accession>A0A133UBH9</accession>
<feature type="binding site" evidence="2">
    <location>
        <position position="35"/>
    </location>
    <ligand>
        <name>Mg(2+)</name>
        <dbReference type="ChEBI" id="CHEBI:18420"/>
    </ligand>
</feature>
<feature type="binding site" evidence="2">
    <location>
        <position position="84"/>
    </location>
    <ligand>
        <name>substrate</name>
    </ligand>
</feature>
<dbReference type="InterPro" id="IPR001441">
    <property type="entry name" value="UPP_synth-like"/>
</dbReference>
<feature type="binding site" evidence="2">
    <location>
        <begin position="36"/>
        <end position="39"/>
    </location>
    <ligand>
        <name>substrate</name>
    </ligand>
</feature>
<dbReference type="EMBL" id="LHXN01000108">
    <property type="protein sequence ID" value="KXA91547.1"/>
    <property type="molecule type" value="Genomic_DNA"/>
</dbReference>
<feature type="binding site" evidence="2">
    <location>
        <begin position="211"/>
        <end position="213"/>
    </location>
    <ligand>
        <name>substrate</name>
    </ligand>
</feature>
<organism evidence="4 5">
    <name type="scientific">candidate division MSBL1 archaeon SCGC-AAA259E17</name>
    <dbReference type="NCBI Taxonomy" id="1698263"/>
    <lineage>
        <taxon>Archaea</taxon>
        <taxon>Methanobacteriati</taxon>
        <taxon>Methanobacteriota</taxon>
        <taxon>candidate division MSBL1</taxon>
    </lineage>
</organism>
<name>A0A133UBH9_9EURY</name>
<sequence length="267" mass="30473">MRDSAASGSEKLKARKPERLVGESRVPLHVGIIPDGNRRYARENGITKAEGHALGAERMEDLLEWSLDLGIEYVTAYAFSTENFKRPDEEKEALMRIYSEKFREIAREERIHENEVRVRAIGRKSLFPPGVKNAIREAEEATGGYDRFHLTIGIGYGGRAEIVDAARKLCRRVMEGDLSVDEIDEEEVGFAMYLPSLPDVDLVIRTSGEKRLSGFLLWHASGSKLHFVDKYWPEFGKEDFLNAVSEWQRSSRPHKRKDKPKNRLSPT</sequence>
<feature type="active site" evidence="2">
    <location>
        <position position="35"/>
    </location>
</feature>
<evidence type="ECO:0000256" key="3">
    <source>
        <dbReference type="SAM" id="MobiDB-lite"/>
    </source>
</evidence>
<dbReference type="HAMAP" id="MF_01139">
    <property type="entry name" value="ISPT"/>
    <property type="match status" value="1"/>
</dbReference>
<comment type="function">
    <text evidence="2">Catalyzes the sequential condensation of isopentenyl diphosphate (IPP) with geranylgeranyl diphosphate (GGPP) to yield (2Z,6Z,10Z,14Z,18Z,22Z,26Z,30E,34E,38E)-undecaprenyl diphosphate (tritrans,heptacis-UPP). It is probably the precursor of glycosyl carrier lipids.</text>
</comment>
<dbReference type="InterPro" id="IPR018520">
    <property type="entry name" value="UPP_synth-like_CS"/>
</dbReference>
<dbReference type="InterPro" id="IPR036424">
    <property type="entry name" value="UPP_synth-like_sf"/>
</dbReference>
<comment type="cofactor">
    <cofactor evidence="2">
        <name>Mg(2+)</name>
        <dbReference type="ChEBI" id="CHEBI:18420"/>
    </cofactor>
    <text evidence="2">Binds 2 magnesium ions per subunit.</text>
</comment>
<proteinExistence type="inferred from homology"/>
<dbReference type="PANTHER" id="PTHR10291:SF43">
    <property type="entry name" value="DEHYDRODOLICHYL DIPHOSPHATE SYNTHASE COMPLEX SUBUNIT DHDDS"/>
    <property type="match status" value="1"/>
</dbReference>
<protein>
    <recommendedName>
        <fullName evidence="2">Tritrans,polycis-undecaprenyl-diphosphate synthase (geranylgeranyl-diphosphate specific)</fullName>
        <ecNumber evidence="2">2.5.1.89</ecNumber>
    </recommendedName>
    <alternativeName>
        <fullName evidence="2">Undecaprenyl diphosphate synthase</fullName>
        <shortName evidence="2">UDS</shortName>
    </alternativeName>
    <alternativeName>
        <fullName evidence="2">Undecaprenyl pyrophosphate synthase</fullName>
        <shortName evidence="2">UPP synthase</shortName>
    </alternativeName>
</protein>
<feature type="binding site" evidence="2">
    <location>
        <position position="48"/>
    </location>
    <ligand>
        <name>substrate</name>
    </ligand>
</feature>
<evidence type="ECO:0000313" key="4">
    <source>
        <dbReference type="EMBL" id="KXA91547.1"/>
    </source>
</evidence>
<comment type="subunit">
    <text evidence="2">Homodimer.</text>
</comment>
<dbReference type="Proteomes" id="UP000070373">
    <property type="component" value="Unassembled WGS sequence"/>
</dbReference>
<keyword evidence="5" id="KW-1185">Reference proteome</keyword>